<dbReference type="AlphaFoldDB" id="A0A917VV07"/>
<dbReference type="InterPro" id="IPR010982">
    <property type="entry name" value="Lambda_DNA-bd_dom_sf"/>
</dbReference>
<dbReference type="PROSITE" id="PS50943">
    <property type="entry name" value="HTH_CROC1"/>
    <property type="match status" value="1"/>
</dbReference>
<evidence type="ECO:0000259" key="1">
    <source>
        <dbReference type="PROSITE" id="PS50943"/>
    </source>
</evidence>
<gene>
    <name evidence="2" type="ORF">GCM10007964_68530</name>
</gene>
<dbReference type="Pfam" id="PF13560">
    <property type="entry name" value="HTH_31"/>
    <property type="match status" value="1"/>
</dbReference>
<proteinExistence type="predicted"/>
<dbReference type="SMART" id="SM00530">
    <property type="entry name" value="HTH_XRE"/>
    <property type="match status" value="1"/>
</dbReference>
<dbReference type="Gene3D" id="1.10.260.40">
    <property type="entry name" value="lambda repressor-like DNA-binding domains"/>
    <property type="match status" value="1"/>
</dbReference>
<dbReference type="Proteomes" id="UP000645217">
    <property type="component" value="Unassembled WGS sequence"/>
</dbReference>
<dbReference type="CDD" id="cd00093">
    <property type="entry name" value="HTH_XRE"/>
    <property type="match status" value="1"/>
</dbReference>
<evidence type="ECO:0000313" key="2">
    <source>
        <dbReference type="EMBL" id="GGL16806.1"/>
    </source>
</evidence>
<dbReference type="GO" id="GO:0003677">
    <property type="term" value="F:DNA binding"/>
    <property type="evidence" value="ECO:0007669"/>
    <property type="project" value="InterPro"/>
</dbReference>
<dbReference type="EMBL" id="BMNT01000055">
    <property type="protein sequence ID" value="GGL16806.1"/>
    <property type="molecule type" value="Genomic_DNA"/>
</dbReference>
<keyword evidence="3" id="KW-1185">Reference proteome</keyword>
<dbReference type="InterPro" id="IPR001387">
    <property type="entry name" value="Cro/C1-type_HTH"/>
</dbReference>
<dbReference type="InterPro" id="IPR043917">
    <property type="entry name" value="DUF5753"/>
</dbReference>
<dbReference type="Pfam" id="PF19054">
    <property type="entry name" value="DUF5753"/>
    <property type="match status" value="1"/>
</dbReference>
<evidence type="ECO:0000313" key="3">
    <source>
        <dbReference type="Proteomes" id="UP000645217"/>
    </source>
</evidence>
<dbReference type="RefSeq" id="WP_189167242.1">
    <property type="nucleotide sequence ID" value="NZ_BMNT01000055.1"/>
</dbReference>
<protein>
    <submittedName>
        <fullName evidence="2">Transcriptional regulator</fullName>
    </submittedName>
</protein>
<reference evidence="2" key="1">
    <citation type="journal article" date="2014" name="Int. J. Syst. Evol. Microbiol.">
        <title>Complete genome sequence of Corynebacterium casei LMG S-19264T (=DSM 44701T), isolated from a smear-ripened cheese.</title>
        <authorList>
            <consortium name="US DOE Joint Genome Institute (JGI-PGF)"/>
            <person name="Walter F."/>
            <person name="Albersmeier A."/>
            <person name="Kalinowski J."/>
            <person name="Ruckert C."/>
        </authorList>
    </citation>
    <scope>NUCLEOTIDE SEQUENCE</scope>
    <source>
        <strain evidence="2">JCM 13064</strain>
    </source>
</reference>
<sequence>MVDRYTPQAIWGRELRHYRQAAGLTQAQLAQKIHFSESLISGVETGQLPASPDFAQSCDTTLTTGGALSRLLDWRRAQALPAWFGKWRDTEQAATVLRTYQPLMIPGLLQTEDYVRALLGDNEEAVAARLERQVVLARKDPAPPMLRAVIDESVLRRLVGGPDVMRLQLEHLLEVACPEISVQIVPEGFVRSGLLAGFSVATVEGGVEVAYFETAVRGLTTSDHDDVSAALRLFEAIRIDALPLSMSMELIKRTLEDRWT</sequence>
<feature type="domain" description="HTH cro/C1-type" evidence="1">
    <location>
        <begin position="15"/>
        <end position="47"/>
    </location>
</feature>
<reference evidence="2" key="2">
    <citation type="submission" date="2020-09" db="EMBL/GenBank/DDBJ databases">
        <authorList>
            <person name="Sun Q."/>
            <person name="Ohkuma M."/>
        </authorList>
    </citation>
    <scope>NUCLEOTIDE SEQUENCE</scope>
    <source>
        <strain evidence="2">JCM 13064</strain>
    </source>
</reference>
<accession>A0A917VV07</accession>
<comment type="caution">
    <text evidence="2">The sequence shown here is derived from an EMBL/GenBank/DDBJ whole genome shotgun (WGS) entry which is preliminary data.</text>
</comment>
<organism evidence="2 3">
    <name type="scientific">Sphaerisporangium melleum</name>
    <dbReference type="NCBI Taxonomy" id="321316"/>
    <lineage>
        <taxon>Bacteria</taxon>
        <taxon>Bacillati</taxon>
        <taxon>Actinomycetota</taxon>
        <taxon>Actinomycetes</taxon>
        <taxon>Streptosporangiales</taxon>
        <taxon>Streptosporangiaceae</taxon>
        <taxon>Sphaerisporangium</taxon>
    </lineage>
</organism>
<dbReference type="SUPFAM" id="SSF47413">
    <property type="entry name" value="lambda repressor-like DNA-binding domains"/>
    <property type="match status" value="1"/>
</dbReference>
<name>A0A917VV07_9ACTN</name>